<organism evidence="1 2">
    <name type="scientific">Citrus sinensis</name>
    <name type="common">Sweet orange</name>
    <name type="synonym">Citrus aurantium var. sinensis</name>
    <dbReference type="NCBI Taxonomy" id="2711"/>
    <lineage>
        <taxon>Eukaryota</taxon>
        <taxon>Viridiplantae</taxon>
        <taxon>Streptophyta</taxon>
        <taxon>Embryophyta</taxon>
        <taxon>Tracheophyta</taxon>
        <taxon>Spermatophyta</taxon>
        <taxon>Magnoliopsida</taxon>
        <taxon>eudicotyledons</taxon>
        <taxon>Gunneridae</taxon>
        <taxon>Pentapetalae</taxon>
        <taxon>rosids</taxon>
        <taxon>malvids</taxon>
        <taxon>Sapindales</taxon>
        <taxon>Rutaceae</taxon>
        <taxon>Aurantioideae</taxon>
        <taxon>Citrus</taxon>
    </lineage>
</organism>
<dbReference type="Proteomes" id="UP000829398">
    <property type="component" value="Chromosome 2"/>
</dbReference>
<gene>
    <name evidence="1" type="ORF">KPL71_005421</name>
</gene>
<evidence type="ECO:0000313" key="2">
    <source>
        <dbReference type="Proteomes" id="UP000829398"/>
    </source>
</evidence>
<protein>
    <submittedName>
        <fullName evidence="1">Uncharacterized protein</fullName>
    </submittedName>
</protein>
<name>A0ACB8NDX1_CITSI</name>
<dbReference type="EMBL" id="CM039171">
    <property type="protein sequence ID" value="KAH9796058.1"/>
    <property type="molecule type" value="Genomic_DNA"/>
</dbReference>
<sequence>MVTIKQLEHTKSLTKSATPEQLKCSFLCFQGVKTLNYCLGNQSFFDNTSFVEPSGVPEDLSLLDALLLAQVISGGKKFLAQLNEKWIMDPFILNSIDQNEELLFCVTRSEKANSELIPSAAVPNDSILVIINVRLIANPIEYGHVFVVPCGSNRLYPDARSFEMIVRIAFEINNYSFRLFYDCSSPGASHVYFQKSAISGNLLAWECGGYFLFGSKYEFDQVTEEAIHKRLSAVSLNDEGFQVVKQLCCSIASKLAV</sequence>
<keyword evidence="2" id="KW-1185">Reference proteome</keyword>
<proteinExistence type="predicted"/>
<reference evidence="2" key="1">
    <citation type="journal article" date="2023" name="Hortic. Res.">
        <title>A chromosome-level phased genome enabling allele-level studies in sweet orange: a case study on citrus Huanglongbing tolerance.</title>
        <authorList>
            <person name="Wu B."/>
            <person name="Yu Q."/>
            <person name="Deng Z."/>
            <person name="Duan Y."/>
            <person name="Luo F."/>
            <person name="Gmitter F. Jr."/>
        </authorList>
    </citation>
    <scope>NUCLEOTIDE SEQUENCE [LARGE SCALE GENOMIC DNA]</scope>
    <source>
        <strain evidence="2">cv. Valencia</strain>
    </source>
</reference>
<accession>A0ACB8NDX1</accession>
<evidence type="ECO:0000313" key="1">
    <source>
        <dbReference type="EMBL" id="KAH9796058.1"/>
    </source>
</evidence>
<comment type="caution">
    <text evidence="1">The sequence shown here is derived from an EMBL/GenBank/DDBJ whole genome shotgun (WGS) entry which is preliminary data.</text>
</comment>